<sequence>MTEVSNDIEAGEAAVSATSGPDDELMSELAPRARAGEVELTGEGGPRQVLTTPVVDEGAW</sequence>
<gene>
    <name evidence="2" type="ORF">GCM10023323_22810</name>
</gene>
<feature type="region of interest" description="Disordered" evidence="1">
    <location>
        <begin position="1"/>
        <end position="60"/>
    </location>
</feature>
<evidence type="ECO:0000313" key="2">
    <source>
        <dbReference type="EMBL" id="GAA5207411.1"/>
    </source>
</evidence>
<dbReference type="Proteomes" id="UP001499878">
    <property type="component" value="Unassembled WGS sequence"/>
</dbReference>
<organism evidence="2 3">
    <name type="scientific">Streptomyces thinghirensis</name>
    <dbReference type="NCBI Taxonomy" id="551547"/>
    <lineage>
        <taxon>Bacteria</taxon>
        <taxon>Bacillati</taxon>
        <taxon>Actinomycetota</taxon>
        <taxon>Actinomycetes</taxon>
        <taxon>Kitasatosporales</taxon>
        <taxon>Streptomycetaceae</taxon>
        <taxon>Streptomyces</taxon>
    </lineage>
</organism>
<name>A0ABP9SZJ6_9ACTN</name>
<evidence type="ECO:0000313" key="3">
    <source>
        <dbReference type="Proteomes" id="UP001499878"/>
    </source>
</evidence>
<keyword evidence="3" id="KW-1185">Reference proteome</keyword>
<proteinExistence type="predicted"/>
<reference evidence="3" key="1">
    <citation type="journal article" date="2019" name="Int. J. Syst. Evol. Microbiol.">
        <title>The Global Catalogue of Microorganisms (GCM) 10K type strain sequencing project: providing services to taxonomists for standard genome sequencing and annotation.</title>
        <authorList>
            <consortium name="The Broad Institute Genomics Platform"/>
            <consortium name="The Broad Institute Genome Sequencing Center for Infectious Disease"/>
            <person name="Wu L."/>
            <person name="Ma J."/>
        </authorList>
    </citation>
    <scope>NUCLEOTIDE SEQUENCE [LARGE SCALE GENOMIC DNA]</scope>
    <source>
        <strain evidence="3">JCM 18306</strain>
    </source>
</reference>
<dbReference type="RefSeq" id="WP_345629208.1">
    <property type="nucleotide sequence ID" value="NZ_BAABJR010000005.1"/>
</dbReference>
<protein>
    <submittedName>
        <fullName evidence="2">Uncharacterized protein</fullName>
    </submittedName>
</protein>
<comment type="caution">
    <text evidence="2">The sequence shown here is derived from an EMBL/GenBank/DDBJ whole genome shotgun (WGS) entry which is preliminary data.</text>
</comment>
<accession>A0ABP9SZJ6</accession>
<dbReference type="EMBL" id="BAABJR010000005">
    <property type="protein sequence ID" value="GAA5207411.1"/>
    <property type="molecule type" value="Genomic_DNA"/>
</dbReference>
<evidence type="ECO:0000256" key="1">
    <source>
        <dbReference type="SAM" id="MobiDB-lite"/>
    </source>
</evidence>